<dbReference type="GeneID" id="102819916"/>
<dbReference type="SMART" id="SM00409">
    <property type="entry name" value="IG"/>
    <property type="match status" value="1"/>
</dbReference>
<dbReference type="Gene3D" id="2.60.40.10">
    <property type="entry name" value="Immunoglobulins"/>
    <property type="match status" value="1"/>
</dbReference>
<accession>A0A9B0WUZ3</accession>
<keyword evidence="8" id="KW-1185">Reference proteome</keyword>
<dbReference type="FunFam" id="2.60.40.10:FF:000370">
    <property type="entry name" value="CMRF35-like molecule 1"/>
    <property type="match status" value="1"/>
</dbReference>
<dbReference type="InterPro" id="IPR003599">
    <property type="entry name" value="Ig_sub"/>
</dbReference>
<evidence type="ECO:0000313" key="9">
    <source>
        <dbReference type="RefSeq" id="XP_006869748.1"/>
    </source>
</evidence>
<keyword evidence="5" id="KW-1015">Disulfide bond</keyword>
<gene>
    <name evidence="9" type="primary">LOC102819916</name>
</gene>
<name>A0A9B0WUZ3_CHRAS</name>
<dbReference type="Proteomes" id="UP000504623">
    <property type="component" value="Unplaced"/>
</dbReference>
<evidence type="ECO:0000256" key="4">
    <source>
        <dbReference type="ARBA" id="ARBA00023136"/>
    </source>
</evidence>
<feature type="domain" description="Immunoglobulin" evidence="7">
    <location>
        <begin position="6"/>
        <end position="107"/>
    </location>
</feature>
<dbReference type="CDD" id="cd05716">
    <property type="entry name" value="IgV_pIgR_like"/>
    <property type="match status" value="1"/>
</dbReference>
<dbReference type="PANTHER" id="PTHR11860:SF87">
    <property type="entry name" value="CMRF35-LIKE MOLECULE 8"/>
    <property type="match status" value="1"/>
</dbReference>
<dbReference type="GO" id="GO:0005886">
    <property type="term" value="C:plasma membrane"/>
    <property type="evidence" value="ECO:0007669"/>
    <property type="project" value="TreeGrafter"/>
</dbReference>
<evidence type="ECO:0000256" key="1">
    <source>
        <dbReference type="ARBA" id="ARBA00004370"/>
    </source>
</evidence>
<keyword evidence="2 6" id="KW-0812">Transmembrane</keyword>
<keyword evidence="4 6" id="KW-0472">Membrane</keyword>
<keyword evidence="3" id="KW-0732">Signal</keyword>
<dbReference type="SUPFAM" id="SSF48726">
    <property type="entry name" value="Immunoglobulin"/>
    <property type="match status" value="1"/>
</dbReference>
<dbReference type="InterPro" id="IPR036179">
    <property type="entry name" value="Ig-like_dom_sf"/>
</dbReference>
<dbReference type="InterPro" id="IPR013783">
    <property type="entry name" value="Ig-like_fold"/>
</dbReference>
<proteinExistence type="predicted"/>
<evidence type="ECO:0000313" key="8">
    <source>
        <dbReference type="Proteomes" id="UP000504623"/>
    </source>
</evidence>
<dbReference type="PANTHER" id="PTHR11860">
    <property type="entry name" value="POLYMERIC-IMMUNOGLOBULIN RECEPTOR"/>
    <property type="match status" value="1"/>
</dbReference>
<dbReference type="GO" id="GO:0004888">
    <property type="term" value="F:transmembrane signaling receptor activity"/>
    <property type="evidence" value="ECO:0007669"/>
    <property type="project" value="TreeGrafter"/>
</dbReference>
<keyword evidence="6" id="KW-1133">Transmembrane helix</keyword>
<dbReference type="InterPro" id="IPR050671">
    <property type="entry name" value="CD300_family_receptors"/>
</dbReference>
<comment type="subcellular location">
    <subcellularLocation>
        <location evidence="1">Membrane</location>
    </subcellularLocation>
</comment>
<dbReference type="InterPro" id="IPR013106">
    <property type="entry name" value="Ig_V-set"/>
</dbReference>
<evidence type="ECO:0000256" key="2">
    <source>
        <dbReference type="ARBA" id="ARBA00022692"/>
    </source>
</evidence>
<dbReference type="Pfam" id="PF07686">
    <property type="entry name" value="V-set"/>
    <property type="match status" value="1"/>
</dbReference>
<protein>
    <submittedName>
        <fullName evidence="9">CMRF35-like molecule 6-like</fullName>
    </submittedName>
</protein>
<evidence type="ECO:0000256" key="6">
    <source>
        <dbReference type="SAM" id="Phobius"/>
    </source>
</evidence>
<dbReference type="AlphaFoldDB" id="A0A9B0WUZ3"/>
<sequence>MTLSGPSTVMGTEGGSLTVKCHYEKEFVEHRKYWCKGNYESLCQKIVETGGTVRKKTKGQVSIEDNFDQLSFTVTMKELTVEDDGIYWCGIEKSWLSDESGFDLVFKVVVSVSPESATHSPSSQNSNPSRWPWSLLCNIHFLLLVFLKVPLFLSMLSAVLWVNRSQTLRGKLRTSNTETDPQGD</sequence>
<evidence type="ECO:0000256" key="5">
    <source>
        <dbReference type="ARBA" id="ARBA00023157"/>
    </source>
</evidence>
<dbReference type="RefSeq" id="XP_006869748.1">
    <property type="nucleotide sequence ID" value="XM_006869686.1"/>
</dbReference>
<evidence type="ECO:0000259" key="7">
    <source>
        <dbReference type="SMART" id="SM00409"/>
    </source>
</evidence>
<dbReference type="OrthoDB" id="8959642at2759"/>
<organism evidence="8 9">
    <name type="scientific">Chrysochloris asiatica</name>
    <name type="common">Cape golden mole</name>
    <dbReference type="NCBI Taxonomy" id="185453"/>
    <lineage>
        <taxon>Eukaryota</taxon>
        <taxon>Metazoa</taxon>
        <taxon>Chordata</taxon>
        <taxon>Craniata</taxon>
        <taxon>Vertebrata</taxon>
        <taxon>Euteleostomi</taxon>
        <taxon>Mammalia</taxon>
        <taxon>Eutheria</taxon>
        <taxon>Afrotheria</taxon>
        <taxon>Chrysochloridae</taxon>
        <taxon>Chrysochlorinae</taxon>
        <taxon>Chrysochloris</taxon>
    </lineage>
</organism>
<evidence type="ECO:0000256" key="3">
    <source>
        <dbReference type="ARBA" id="ARBA00022729"/>
    </source>
</evidence>
<feature type="transmembrane region" description="Helical" evidence="6">
    <location>
        <begin position="139"/>
        <end position="163"/>
    </location>
</feature>
<reference evidence="9" key="1">
    <citation type="submission" date="2025-08" db="UniProtKB">
        <authorList>
            <consortium name="RefSeq"/>
        </authorList>
    </citation>
    <scope>IDENTIFICATION</scope>
    <source>
        <tissue evidence="9">Spleen</tissue>
    </source>
</reference>